<evidence type="ECO:0000313" key="2">
    <source>
        <dbReference type="Proteomes" id="UP000320496"/>
    </source>
</evidence>
<sequence length="96" mass="10570">MGGQLRSAQRDCSTIIGERAPVIQDGNRCTGGQTVQLMVRNEVTETARGPCHVRVSATVLALLRERECSRRPAVMVSTITCCEECLSRVPWTRPGR</sequence>
<keyword evidence="2" id="KW-1185">Reference proteome</keyword>
<accession>A0A517Z9P9</accession>
<name>A0A517Z9P9_9PLAN</name>
<organism evidence="1 2">
    <name type="scientific">Maioricimonas rarisocia</name>
    <dbReference type="NCBI Taxonomy" id="2528026"/>
    <lineage>
        <taxon>Bacteria</taxon>
        <taxon>Pseudomonadati</taxon>
        <taxon>Planctomycetota</taxon>
        <taxon>Planctomycetia</taxon>
        <taxon>Planctomycetales</taxon>
        <taxon>Planctomycetaceae</taxon>
        <taxon>Maioricimonas</taxon>
    </lineage>
</organism>
<dbReference type="AlphaFoldDB" id="A0A517Z9P9"/>
<dbReference type="EMBL" id="CP036275">
    <property type="protein sequence ID" value="QDU39150.1"/>
    <property type="molecule type" value="Genomic_DNA"/>
</dbReference>
<reference evidence="1 2" key="1">
    <citation type="submission" date="2019-02" db="EMBL/GenBank/DDBJ databases">
        <title>Deep-cultivation of Planctomycetes and their phenomic and genomic characterization uncovers novel biology.</title>
        <authorList>
            <person name="Wiegand S."/>
            <person name="Jogler M."/>
            <person name="Boedeker C."/>
            <person name="Pinto D."/>
            <person name="Vollmers J."/>
            <person name="Rivas-Marin E."/>
            <person name="Kohn T."/>
            <person name="Peeters S.H."/>
            <person name="Heuer A."/>
            <person name="Rast P."/>
            <person name="Oberbeckmann S."/>
            <person name="Bunk B."/>
            <person name="Jeske O."/>
            <person name="Meyerdierks A."/>
            <person name="Storesund J.E."/>
            <person name="Kallscheuer N."/>
            <person name="Luecker S."/>
            <person name="Lage O.M."/>
            <person name="Pohl T."/>
            <person name="Merkel B.J."/>
            <person name="Hornburger P."/>
            <person name="Mueller R.-W."/>
            <person name="Bruemmer F."/>
            <person name="Labrenz M."/>
            <person name="Spormann A.M."/>
            <person name="Op den Camp H."/>
            <person name="Overmann J."/>
            <person name="Amann R."/>
            <person name="Jetten M.S.M."/>
            <person name="Mascher T."/>
            <person name="Medema M.H."/>
            <person name="Devos D.P."/>
            <person name="Kaster A.-K."/>
            <person name="Ovreas L."/>
            <person name="Rohde M."/>
            <person name="Galperin M.Y."/>
            <person name="Jogler C."/>
        </authorList>
    </citation>
    <scope>NUCLEOTIDE SEQUENCE [LARGE SCALE GENOMIC DNA]</scope>
    <source>
        <strain evidence="1 2">Mal4</strain>
    </source>
</reference>
<dbReference type="KEGG" id="mri:Mal4_34860"/>
<evidence type="ECO:0000313" key="1">
    <source>
        <dbReference type="EMBL" id="QDU39150.1"/>
    </source>
</evidence>
<proteinExistence type="predicted"/>
<gene>
    <name evidence="1" type="ORF">Mal4_34860</name>
</gene>
<dbReference type="Proteomes" id="UP000320496">
    <property type="component" value="Chromosome"/>
</dbReference>
<protein>
    <submittedName>
        <fullName evidence="1">Uncharacterized protein</fullName>
    </submittedName>
</protein>